<dbReference type="SUPFAM" id="SSF46785">
    <property type="entry name" value="Winged helix' DNA-binding domain"/>
    <property type="match status" value="1"/>
</dbReference>
<evidence type="ECO:0000256" key="6">
    <source>
        <dbReference type="SAM" id="MobiDB-lite"/>
    </source>
</evidence>
<organism evidence="8 9">
    <name type="scientific">Sinorhizobium terangae</name>
    <dbReference type="NCBI Taxonomy" id="110322"/>
    <lineage>
        <taxon>Bacteria</taxon>
        <taxon>Pseudomonadati</taxon>
        <taxon>Pseudomonadota</taxon>
        <taxon>Alphaproteobacteria</taxon>
        <taxon>Hyphomicrobiales</taxon>
        <taxon>Rhizobiaceae</taxon>
        <taxon>Sinorhizobium/Ensifer group</taxon>
        <taxon>Sinorhizobium</taxon>
    </lineage>
</organism>
<evidence type="ECO:0000256" key="5">
    <source>
        <dbReference type="ARBA" id="ARBA00023163"/>
    </source>
</evidence>
<keyword evidence="2" id="KW-0536">Nodulation</keyword>
<dbReference type="CDD" id="cd08417">
    <property type="entry name" value="PBP2_Nitroaromatics_like"/>
    <property type="match status" value="1"/>
</dbReference>
<dbReference type="AlphaFoldDB" id="A0A6N7LHE4"/>
<dbReference type="EMBL" id="WITC01000085">
    <property type="protein sequence ID" value="MQX17026.1"/>
    <property type="molecule type" value="Genomic_DNA"/>
</dbReference>
<dbReference type="InterPro" id="IPR005119">
    <property type="entry name" value="LysR_subst-bd"/>
</dbReference>
<dbReference type="Pfam" id="PF00126">
    <property type="entry name" value="HTH_1"/>
    <property type="match status" value="1"/>
</dbReference>
<evidence type="ECO:0000256" key="2">
    <source>
        <dbReference type="ARBA" id="ARBA00022458"/>
    </source>
</evidence>
<evidence type="ECO:0000313" key="8">
    <source>
        <dbReference type="EMBL" id="MQX17026.1"/>
    </source>
</evidence>
<evidence type="ECO:0000259" key="7">
    <source>
        <dbReference type="PROSITE" id="PS50931"/>
    </source>
</evidence>
<dbReference type="InterPro" id="IPR000847">
    <property type="entry name" value="LysR_HTH_N"/>
</dbReference>
<protein>
    <submittedName>
        <fullName evidence="8">LysR family transcriptional regulator</fullName>
    </submittedName>
</protein>
<dbReference type="Gene3D" id="1.10.10.10">
    <property type="entry name" value="Winged helix-like DNA-binding domain superfamily/Winged helix DNA-binding domain"/>
    <property type="match status" value="1"/>
</dbReference>
<accession>A0A6N7LHE4</accession>
<evidence type="ECO:0000256" key="1">
    <source>
        <dbReference type="ARBA" id="ARBA00009437"/>
    </source>
</evidence>
<dbReference type="SUPFAM" id="SSF53850">
    <property type="entry name" value="Periplasmic binding protein-like II"/>
    <property type="match status" value="1"/>
</dbReference>
<comment type="similarity">
    <text evidence="1">Belongs to the LysR transcriptional regulatory family.</text>
</comment>
<dbReference type="PROSITE" id="PS50931">
    <property type="entry name" value="HTH_LYSR"/>
    <property type="match status" value="1"/>
</dbReference>
<dbReference type="Gene3D" id="3.40.190.10">
    <property type="entry name" value="Periplasmic binding protein-like II"/>
    <property type="match status" value="2"/>
</dbReference>
<name>A0A6N7LHE4_SINTE</name>
<evidence type="ECO:0000313" key="9">
    <source>
        <dbReference type="Proteomes" id="UP000439983"/>
    </source>
</evidence>
<dbReference type="GO" id="GO:0003700">
    <property type="term" value="F:DNA-binding transcription factor activity"/>
    <property type="evidence" value="ECO:0007669"/>
    <property type="project" value="InterPro"/>
</dbReference>
<keyword evidence="4" id="KW-0238">DNA-binding</keyword>
<feature type="domain" description="HTH lysR-type" evidence="7">
    <location>
        <begin position="6"/>
        <end position="63"/>
    </location>
</feature>
<evidence type="ECO:0000256" key="3">
    <source>
        <dbReference type="ARBA" id="ARBA00023015"/>
    </source>
</evidence>
<proteinExistence type="inferred from homology"/>
<evidence type="ECO:0000256" key="4">
    <source>
        <dbReference type="ARBA" id="ARBA00023125"/>
    </source>
</evidence>
<keyword evidence="3" id="KW-0805">Transcription regulation</keyword>
<dbReference type="GO" id="GO:0003677">
    <property type="term" value="F:DNA binding"/>
    <property type="evidence" value="ECO:0007669"/>
    <property type="project" value="UniProtKB-KW"/>
</dbReference>
<dbReference type="Pfam" id="PF03466">
    <property type="entry name" value="LysR_substrate"/>
    <property type="match status" value="1"/>
</dbReference>
<feature type="region of interest" description="Disordered" evidence="6">
    <location>
        <begin position="307"/>
        <end position="330"/>
    </location>
</feature>
<dbReference type="InterPro" id="IPR036390">
    <property type="entry name" value="WH_DNA-bd_sf"/>
</dbReference>
<dbReference type="PANTHER" id="PTHR30118">
    <property type="entry name" value="HTH-TYPE TRANSCRIPTIONAL REGULATOR LEUO-RELATED"/>
    <property type="match status" value="1"/>
</dbReference>
<dbReference type="InterPro" id="IPR050389">
    <property type="entry name" value="LysR-type_TF"/>
</dbReference>
<dbReference type="PANTHER" id="PTHR30118:SF15">
    <property type="entry name" value="TRANSCRIPTIONAL REGULATORY PROTEIN"/>
    <property type="match status" value="1"/>
</dbReference>
<gene>
    <name evidence="8" type="ORF">GHK62_20340</name>
</gene>
<sequence length="330" mass="36728">MNFATFDLNLMRVLDAILREGSTVQAGKRLNMSQSAVSGALARLRHALKDELFVRHGNRLVPTDYARSIELPLREELDRLAVLFAPPSTFDPTTAEGTFRITASDFFAEMLMPALADLLRKQAPNIRAQLVDLVPNSYIDSLEKYHADLALIPNQPFPDWAISQPLFYSTFVVITRSSHPQLTAAGLRPGEIVPMELFCEIGHVLFSPEGNFSAMGDAALARVGRRRKVMMTLPVFSGVCRAVAESDLIALVPRQLAERVAPQIGLEIYHPPMLIDPPLIIAVWHRRSTSNPLHRWMRERITGLMRPLNEGSGLPSPKARRIQSDSCGAF</sequence>
<dbReference type="Proteomes" id="UP000439983">
    <property type="component" value="Unassembled WGS sequence"/>
</dbReference>
<dbReference type="InterPro" id="IPR037402">
    <property type="entry name" value="YidZ_PBP2"/>
</dbReference>
<keyword evidence="9" id="KW-1185">Reference proteome</keyword>
<reference evidence="8 9" key="1">
    <citation type="journal article" date="2013" name="Genome Biol.">
        <title>Comparative genomics of the core and accessory genomes of 48 Sinorhizobium strains comprising five genospecies.</title>
        <authorList>
            <person name="Sugawara M."/>
            <person name="Epstein B."/>
            <person name="Badgley B.D."/>
            <person name="Unno T."/>
            <person name="Xu L."/>
            <person name="Reese J."/>
            <person name="Gyaneshwar P."/>
            <person name="Denny R."/>
            <person name="Mudge J."/>
            <person name="Bharti A.K."/>
            <person name="Farmer A.D."/>
            <person name="May G.D."/>
            <person name="Woodward J.E."/>
            <person name="Medigue C."/>
            <person name="Vallenet D."/>
            <person name="Lajus A."/>
            <person name="Rouy Z."/>
            <person name="Martinez-Vaz B."/>
            <person name="Tiffin P."/>
            <person name="Young N.D."/>
            <person name="Sadowsky M.J."/>
        </authorList>
    </citation>
    <scope>NUCLEOTIDE SEQUENCE [LARGE SCALE GENOMIC DNA]</scope>
    <source>
        <strain evidence="8 9">USDA4894</strain>
    </source>
</reference>
<comment type="caution">
    <text evidence="8">The sequence shown here is derived from an EMBL/GenBank/DDBJ whole genome shotgun (WGS) entry which is preliminary data.</text>
</comment>
<keyword evidence="5" id="KW-0804">Transcription</keyword>
<dbReference type="InterPro" id="IPR036388">
    <property type="entry name" value="WH-like_DNA-bd_sf"/>
</dbReference>